<proteinExistence type="predicted"/>
<dbReference type="HOGENOM" id="CLU_191318_0_0_3"/>
<dbReference type="EMBL" id="CP003630">
    <property type="protein sequence ID" value="AFZ20517.1"/>
    <property type="molecule type" value="Genomic_DNA"/>
</dbReference>
<feature type="region of interest" description="Disordered" evidence="1">
    <location>
        <begin position="1"/>
        <end position="20"/>
    </location>
</feature>
<accession>K9WLW1</accession>
<gene>
    <name evidence="2" type="ORF">Mic7113_4849</name>
</gene>
<feature type="compositionally biased region" description="Basic and acidic residues" evidence="1">
    <location>
        <begin position="45"/>
        <end position="72"/>
    </location>
</feature>
<feature type="region of interest" description="Disordered" evidence="1">
    <location>
        <begin position="30"/>
        <end position="84"/>
    </location>
</feature>
<reference evidence="2 3" key="1">
    <citation type="submission" date="2012-06" db="EMBL/GenBank/DDBJ databases">
        <title>Finished chromosome of genome of Microcoleus sp. PCC 7113.</title>
        <authorList>
            <consortium name="US DOE Joint Genome Institute"/>
            <person name="Gugger M."/>
            <person name="Coursin T."/>
            <person name="Rippka R."/>
            <person name="Tandeau De Marsac N."/>
            <person name="Huntemann M."/>
            <person name="Wei C.-L."/>
            <person name="Han J."/>
            <person name="Detter J.C."/>
            <person name="Han C."/>
            <person name="Tapia R."/>
            <person name="Chen A."/>
            <person name="Kyrpides N."/>
            <person name="Mavromatis K."/>
            <person name="Markowitz V."/>
            <person name="Szeto E."/>
            <person name="Ivanova N."/>
            <person name="Pagani I."/>
            <person name="Pati A."/>
            <person name="Goodwin L."/>
            <person name="Nordberg H.P."/>
            <person name="Cantor M.N."/>
            <person name="Hua S.X."/>
            <person name="Woyke T."/>
            <person name="Kerfeld C.A."/>
        </authorList>
    </citation>
    <scope>NUCLEOTIDE SEQUENCE [LARGE SCALE GENOMIC DNA]</scope>
    <source>
        <strain evidence="2 3">PCC 7113</strain>
    </source>
</reference>
<protein>
    <submittedName>
        <fullName evidence="2">Uncharacterized protein</fullName>
    </submittedName>
</protein>
<keyword evidence="3" id="KW-1185">Reference proteome</keyword>
<dbReference type="RefSeq" id="WP_015184652.1">
    <property type="nucleotide sequence ID" value="NC_019738.1"/>
</dbReference>
<organism evidence="2 3">
    <name type="scientific">Allocoleopsis franciscana PCC 7113</name>
    <dbReference type="NCBI Taxonomy" id="1173027"/>
    <lineage>
        <taxon>Bacteria</taxon>
        <taxon>Bacillati</taxon>
        <taxon>Cyanobacteriota</taxon>
        <taxon>Cyanophyceae</taxon>
        <taxon>Coleofasciculales</taxon>
        <taxon>Coleofasciculaceae</taxon>
        <taxon>Allocoleopsis</taxon>
        <taxon>Allocoleopsis franciscana</taxon>
    </lineage>
</organism>
<dbReference type="KEGG" id="mic:Mic7113_4849"/>
<evidence type="ECO:0000313" key="3">
    <source>
        <dbReference type="Proteomes" id="UP000010471"/>
    </source>
</evidence>
<dbReference type="OrthoDB" id="583073at2"/>
<dbReference type="AlphaFoldDB" id="K9WLW1"/>
<evidence type="ECO:0000256" key="1">
    <source>
        <dbReference type="SAM" id="MobiDB-lite"/>
    </source>
</evidence>
<dbReference type="Proteomes" id="UP000010471">
    <property type="component" value="Chromosome"/>
</dbReference>
<sequence>MNTQEQARELAAQERQHQEHIKESMLNRAEAEVHNPDQNNQTQQHARELATQERRHDEHLKESMLNRAKGEIDSSSDTADTSAP</sequence>
<dbReference type="eggNOG" id="ENOG5033A8A">
    <property type="taxonomic scope" value="Bacteria"/>
</dbReference>
<evidence type="ECO:0000313" key="2">
    <source>
        <dbReference type="EMBL" id="AFZ20517.1"/>
    </source>
</evidence>
<feature type="compositionally biased region" description="Low complexity" evidence="1">
    <location>
        <begin position="73"/>
        <end position="84"/>
    </location>
</feature>
<name>K9WLW1_9CYAN</name>